<dbReference type="InterPro" id="IPR050595">
    <property type="entry name" value="Bact_response_regulator"/>
</dbReference>
<gene>
    <name evidence="4" type="ORF">D6851_14945</name>
</gene>
<proteinExistence type="predicted"/>
<comment type="caution">
    <text evidence="4">The sequence shown here is derived from an EMBL/GenBank/DDBJ whole genome shotgun (WGS) entry which is preliminary data.</text>
</comment>
<dbReference type="InterPro" id="IPR011006">
    <property type="entry name" value="CheY-like_superfamily"/>
</dbReference>
<dbReference type="PANTHER" id="PTHR44591">
    <property type="entry name" value="STRESS RESPONSE REGULATOR PROTEIN 1"/>
    <property type="match status" value="1"/>
</dbReference>
<dbReference type="Gene3D" id="3.40.50.2300">
    <property type="match status" value="1"/>
</dbReference>
<reference evidence="4 5" key="1">
    <citation type="submission" date="2018-09" db="EMBL/GenBank/DDBJ databases">
        <title>Altererythrobacter spongiae sp. nov., isolated from a marine sponge.</title>
        <authorList>
            <person name="Zhuang L."/>
            <person name="Luo L."/>
        </authorList>
    </citation>
    <scope>NUCLEOTIDE SEQUENCE [LARGE SCALE GENOMIC DNA]</scope>
    <source>
        <strain evidence="4 5">HN-Y73</strain>
    </source>
</reference>
<dbReference type="OrthoDB" id="7432514at2"/>
<keyword evidence="5" id="KW-1185">Reference proteome</keyword>
<dbReference type="RefSeq" id="WP_120325713.1">
    <property type="nucleotide sequence ID" value="NZ_RAPF01000010.1"/>
</dbReference>
<dbReference type="PROSITE" id="PS50110">
    <property type="entry name" value="RESPONSE_REGULATORY"/>
    <property type="match status" value="1"/>
</dbReference>
<evidence type="ECO:0000313" key="5">
    <source>
        <dbReference type="Proteomes" id="UP000284395"/>
    </source>
</evidence>
<dbReference type="SMART" id="SM00448">
    <property type="entry name" value="REC"/>
    <property type="match status" value="1"/>
</dbReference>
<dbReference type="GO" id="GO:0000160">
    <property type="term" value="P:phosphorelay signal transduction system"/>
    <property type="evidence" value="ECO:0007669"/>
    <property type="project" value="InterPro"/>
</dbReference>
<accession>A0A420EC52</accession>
<dbReference type="InterPro" id="IPR001789">
    <property type="entry name" value="Sig_transdc_resp-reg_receiver"/>
</dbReference>
<dbReference type="Proteomes" id="UP000284395">
    <property type="component" value="Unassembled WGS sequence"/>
</dbReference>
<name>A0A420EC52_9SPHN</name>
<evidence type="ECO:0000313" key="4">
    <source>
        <dbReference type="EMBL" id="RKF18270.1"/>
    </source>
</evidence>
<sequence>MKHKGKKAKSGPDLGRILVVEDDAVLALDLEAALLENGASDVAICSSLACTMTALEKARPDAIVLDIHLADRNDGWALAELVDQLGPRRPKIIFSTGAPDVIPPEIAGLGTILPKPYDPADLISLLSPARPVGLFSRLRASIG</sequence>
<organism evidence="4 5">
    <name type="scientific">Altericroceibacterium spongiae</name>
    <dbReference type="NCBI Taxonomy" id="2320269"/>
    <lineage>
        <taxon>Bacteria</taxon>
        <taxon>Pseudomonadati</taxon>
        <taxon>Pseudomonadota</taxon>
        <taxon>Alphaproteobacteria</taxon>
        <taxon>Sphingomonadales</taxon>
        <taxon>Erythrobacteraceae</taxon>
        <taxon>Altericroceibacterium</taxon>
    </lineage>
</organism>
<dbReference type="AlphaFoldDB" id="A0A420EC52"/>
<dbReference type="PANTHER" id="PTHR44591:SF3">
    <property type="entry name" value="RESPONSE REGULATORY DOMAIN-CONTAINING PROTEIN"/>
    <property type="match status" value="1"/>
</dbReference>
<dbReference type="SUPFAM" id="SSF52172">
    <property type="entry name" value="CheY-like"/>
    <property type="match status" value="1"/>
</dbReference>
<evidence type="ECO:0000256" key="2">
    <source>
        <dbReference type="PROSITE-ProRule" id="PRU00169"/>
    </source>
</evidence>
<evidence type="ECO:0000259" key="3">
    <source>
        <dbReference type="PROSITE" id="PS50110"/>
    </source>
</evidence>
<protein>
    <submittedName>
        <fullName evidence="4">Response regulator</fullName>
    </submittedName>
</protein>
<keyword evidence="1 2" id="KW-0597">Phosphoprotein</keyword>
<feature type="domain" description="Response regulatory" evidence="3">
    <location>
        <begin position="16"/>
        <end position="130"/>
    </location>
</feature>
<evidence type="ECO:0000256" key="1">
    <source>
        <dbReference type="ARBA" id="ARBA00022553"/>
    </source>
</evidence>
<dbReference type="EMBL" id="RAPF01000010">
    <property type="protein sequence ID" value="RKF18270.1"/>
    <property type="molecule type" value="Genomic_DNA"/>
</dbReference>
<feature type="modified residue" description="4-aspartylphosphate" evidence="2">
    <location>
        <position position="66"/>
    </location>
</feature>
<dbReference type="Pfam" id="PF00072">
    <property type="entry name" value="Response_reg"/>
    <property type="match status" value="1"/>
</dbReference>